<organism evidence="2 3">
    <name type="scientific">Eumeta variegata</name>
    <name type="common">Bagworm moth</name>
    <name type="synonym">Eumeta japonica</name>
    <dbReference type="NCBI Taxonomy" id="151549"/>
    <lineage>
        <taxon>Eukaryota</taxon>
        <taxon>Metazoa</taxon>
        <taxon>Ecdysozoa</taxon>
        <taxon>Arthropoda</taxon>
        <taxon>Hexapoda</taxon>
        <taxon>Insecta</taxon>
        <taxon>Pterygota</taxon>
        <taxon>Neoptera</taxon>
        <taxon>Endopterygota</taxon>
        <taxon>Lepidoptera</taxon>
        <taxon>Glossata</taxon>
        <taxon>Ditrysia</taxon>
        <taxon>Tineoidea</taxon>
        <taxon>Psychidae</taxon>
        <taxon>Oiketicinae</taxon>
        <taxon>Eumeta</taxon>
    </lineage>
</organism>
<accession>A0A4C1X7I4</accession>
<proteinExistence type="predicted"/>
<dbReference type="AlphaFoldDB" id="A0A4C1X7I4"/>
<name>A0A4C1X7I4_EUMVA</name>
<dbReference type="Proteomes" id="UP000299102">
    <property type="component" value="Unassembled WGS sequence"/>
</dbReference>
<evidence type="ECO:0000313" key="3">
    <source>
        <dbReference type="Proteomes" id="UP000299102"/>
    </source>
</evidence>
<evidence type="ECO:0000256" key="1">
    <source>
        <dbReference type="SAM" id="MobiDB-lite"/>
    </source>
</evidence>
<reference evidence="2 3" key="1">
    <citation type="journal article" date="2019" name="Commun. Biol.">
        <title>The bagworm genome reveals a unique fibroin gene that provides high tensile strength.</title>
        <authorList>
            <person name="Kono N."/>
            <person name="Nakamura H."/>
            <person name="Ohtoshi R."/>
            <person name="Tomita M."/>
            <person name="Numata K."/>
            <person name="Arakawa K."/>
        </authorList>
    </citation>
    <scope>NUCLEOTIDE SEQUENCE [LARGE SCALE GENOMIC DNA]</scope>
</reference>
<gene>
    <name evidence="2" type="ORF">EVAR_15011_1</name>
</gene>
<keyword evidence="3" id="KW-1185">Reference proteome</keyword>
<sequence>MKQCHSSEQKFQKGYIVGPDSDLRISGGRSAARRAADHPPFRRTGSRATVTSWRGNVGRACGPAIRPRSPPAPAAFPTAVYVRYQISPTEMAWKNTQSSPSPPAPWSWCMCAPPAPWLTSCCMLRLQTTYTSNECRVWSARPSTATGRGLRVTNEALRPRRAASAILS</sequence>
<protein>
    <submittedName>
        <fullName evidence="2">Uncharacterized protein</fullName>
    </submittedName>
</protein>
<feature type="region of interest" description="Disordered" evidence="1">
    <location>
        <begin position="18"/>
        <end position="45"/>
    </location>
</feature>
<dbReference type="EMBL" id="BGZK01000750">
    <property type="protein sequence ID" value="GBP59010.1"/>
    <property type="molecule type" value="Genomic_DNA"/>
</dbReference>
<evidence type="ECO:0000313" key="2">
    <source>
        <dbReference type="EMBL" id="GBP59010.1"/>
    </source>
</evidence>
<comment type="caution">
    <text evidence="2">The sequence shown here is derived from an EMBL/GenBank/DDBJ whole genome shotgun (WGS) entry which is preliminary data.</text>
</comment>